<feature type="compositionally biased region" description="Polar residues" evidence="8">
    <location>
        <begin position="130"/>
        <end position="154"/>
    </location>
</feature>
<proteinExistence type="inferred from homology"/>
<keyword evidence="5 9" id="KW-0732">Signal</keyword>
<keyword evidence="7" id="KW-0326">Glycosidase</keyword>
<dbReference type="Gene3D" id="3.20.20.80">
    <property type="entry name" value="Glycosidases"/>
    <property type="match status" value="1"/>
</dbReference>
<dbReference type="EMBL" id="CH981528">
    <property type="protein sequence ID" value="EDK45735.1"/>
    <property type="molecule type" value="Genomic_DNA"/>
</dbReference>
<evidence type="ECO:0000313" key="10">
    <source>
        <dbReference type="EMBL" id="EDK45735.1"/>
    </source>
</evidence>
<accession>A5E2S7</accession>
<dbReference type="GO" id="GO:0009986">
    <property type="term" value="C:cell surface"/>
    <property type="evidence" value="ECO:0007669"/>
    <property type="project" value="TreeGrafter"/>
</dbReference>
<dbReference type="HOGENOM" id="CLU_027285_3_0_1"/>
<dbReference type="KEGG" id="lel:PVL30_004738"/>
<evidence type="ECO:0000256" key="3">
    <source>
        <dbReference type="ARBA" id="ARBA00022512"/>
    </source>
</evidence>
<feature type="signal peptide" evidence="9">
    <location>
        <begin position="1"/>
        <end position="17"/>
    </location>
</feature>
<reference evidence="10 11" key="1">
    <citation type="journal article" date="2009" name="Nature">
        <title>Evolution of pathogenicity and sexual reproduction in eight Candida genomes.</title>
        <authorList>
            <person name="Butler G."/>
            <person name="Rasmussen M.D."/>
            <person name="Lin M.F."/>
            <person name="Santos M.A."/>
            <person name="Sakthikumar S."/>
            <person name="Munro C.A."/>
            <person name="Rheinbay E."/>
            <person name="Grabherr M."/>
            <person name="Forche A."/>
            <person name="Reedy J.L."/>
            <person name="Agrafioti I."/>
            <person name="Arnaud M.B."/>
            <person name="Bates S."/>
            <person name="Brown A.J."/>
            <person name="Brunke S."/>
            <person name="Costanzo M.C."/>
            <person name="Fitzpatrick D.A."/>
            <person name="de Groot P.W."/>
            <person name="Harris D."/>
            <person name="Hoyer L.L."/>
            <person name="Hube B."/>
            <person name="Klis F.M."/>
            <person name="Kodira C."/>
            <person name="Lennard N."/>
            <person name="Logue M.E."/>
            <person name="Martin R."/>
            <person name="Neiman A.M."/>
            <person name="Nikolaou E."/>
            <person name="Quail M.A."/>
            <person name="Quinn J."/>
            <person name="Santos M.C."/>
            <person name="Schmitzberger F.F."/>
            <person name="Sherlock G."/>
            <person name="Shah P."/>
            <person name="Silverstein K.A."/>
            <person name="Skrzypek M.S."/>
            <person name="Soll D."/>
            <person name="Staggs R."/>
            <person name="Stansfield I."/>
            <person name="Stumpf M.P."/>
            <person name="Sudbery P.E."/>
            <person name="Srikantha T."/>
            <person name="Zeng Q."/>
            <person name="Berman J."/>
            <person name="Berriman M."/>
            <person name="Heitman J."/>
            <person name="Gow N.A."/>
            <person name="Lorenz M.C."/>
            <person name="Birren B.W."/>
            <person name="Kellis M."/>
            <person name="Cuomo C.A."/>
        </authorList>
    </citation>
    <scope>NUCLEOTIDE SEQUENCE [LARGE SCALE GENOMIC DNA]</scope>
    <source>
        <strain evidence="11">ATCC 11503 / BCRC 21390 / CBS 2605 / JCM 1781 / NBRC 1676 / NRRL YB-4239</strain>
    </source>
</reference>
<dbReference type="GeneID" id="5231970"/>
<keyword evidence="6" id="KW-0378">Hydrolase</keyword>
<protein>
    <submittedName>
        <fullName evidence="10">Uncharacterized protein</fullName>
    </submittedName>
</protein>
<dbReference type="Proteomes" id="UP000001996">
    <property type="component" value="Unassembled WGS sequence"/>
</dbReference>
<evidence type="ECO:0000256" key="9">
    <source>
        <dbReference type="SAM" id="SignalP"/>
    </source>
</evidence>
<evidence type="ECO:0000256" key="8">
    <source>
        <dbReference type="SAM" id="MobiDB-lite"/>
    </source>
</evidence>
<dbReference type="PANTHER" id="PTHR16631:SF24">
    <property type="entry name" value="FAMILY 17 GLUCOSIDASE SCW11-RELATED"/>
    <property type="match status" value="1"/>
</dbReference>
<dbReference type="FunFam" id="3.20.20.80:FF:000160">
    <property type="entry name" value="Probable beta-glucosidase btgE"/>
    <property type="match status" value="1"/>
</dbReference>
<evidence type="ECO:0000256" key="7">
    <source>
        <dbReference type="ARBA" id="ARBA00023295"/>
    </source>
</evidence>
<dbReference type="GO" id="GO:0071555">
    <property type="term" value="P:cell wall organization"/>
    <property type="evidence" value="ECO:0007669"/>
    <property type="project" value="TreeGrafter"/>
</dbReference>
<dbReference type="SUPFAM" id="SSF51445">
    <property type="entry name" value="(Trans)glycosidases"/>
    <property type="match status" value="1"/>
</dbReference>
<dbReference type="GO" id="GO:0009277">
    <property type="term" value="C:fungal-type cell wall"/>
    <property type="evidence" value="ECO:0007669"/>
    <property type="project" value="EnsemblFungi"/>
</dbReference>
<evidence type="ECO:0000313" key="11">
    <source>
        <dbReference type="Proteomes" id="UP000001996"/>
    </source>
</evidence>
<evidence type="ECO:0000256" key="4">
    <source>
        <dbReference type="ARBA" id="ARBA00022525"/>
    </source>
</evidence>
<keyword evidence="3" id="KW-0134">Cell wall</keyword>
<dbReference type="PANTHER" id="PTHR16631">
    <property type="entry name" value="GLUCAN 1,3-BETA-GLUCOSIDASE"/>
    <property type="match status" value="1"/>
</dbReference>
<dbReference type="InterPro" id="IPR017853">
    <property type="entry name" value="GH"/>
</dbReference>
<feature type="compositionally biased region" description="Low complexity" evidence="8">
    <location>
        <begin position="90"/>
        <end position="129"/>
    </location>
</feature>
<name>A5E2S7_LODEL</name>
<dbReference type="InParanoid" id="A5E2S7"/>
<sequence length="485" mass="50724">MLLNFIFALLFISFTSALPLPALITRYHTAAAVTQTTTRTTGTTTAWLPPVGIYILPDGSSSTSTITEGQWNTYPETFTSVVNKAVAEATPTEAQTPATSVSPTPTPTTTSTTTAAAPTPESSSPTTTSLVAPTTSSIETQAPQAETTSLSPEQTNAATTTTASSSSSSFSSVSSSTNTEQAPTTSSTSTWTSTYTSTSASTSSSTTSSQSSSSSTSSGDISPPSVIVYSPYADNGGCKAADDINSDLELIASKGIKKIRSYGTDCGSLTTVLLKCKELGITVNQGVWMSQDGVDSVDDQILDVISYGQENGWDIFDLITIGNEAINSGYVTLDELIPKLNSVKSQLQSAGYNGYVTTSEPPATFIKYPTLCTEANIDIVGINPHSYFNANISPAKAGSYITSQQSQVAALCDGKSVWITETGYPSQGDTLGLNTPSAENQEIAIASIIEATGGDVTILTTYNDFWKDPGPYGIEQYFGAIHLFS</sequence>
<organism evidence="10 11">
    <name type="scientific">Lodderomyces elongisporus (strain ATCC 11503 / CBS 2605 / JCM 1781 / NBRC 1676 / NRRL YB-4239)</name>
    <name type="common">Yeast</name>
    <name type="synonym">Saccharomyces elongisporus</name>
    <dbReference type="NCBI Taxonomy" id="379508"/>
    <lineage>
        <taxon>Eukaryota</taxon>
        <taxon>Fungi</taxon>
        <taxon>Dikarya</taxon>
        <taxon>Ascomycota</taxon>
        <taxon>Saccharomycotina</taxon>
        <taxon>Pichiomycetes</taxon>
        <taxon>Debaryomycetaceae</taxon>
        <taxon>Candida/Lodderomyces clade</taxon>
        <taxon>Lodderomyces</taxon>
    </lineage>
</organism>
<keyword evidence="11" id="KW-1185">Reference proteome</keyword>
<dbReference type="eggNOG" id="ENOG502QS0R">
    <property type="taxonomic scope" value="Eukaryota"/>
</dbReference>
<gene>
    <name evidence="10" type="ORF">LELG_03914</name>
</gene>
<dbReference type="OMA" id="VVCPYAT"/>
<dbReference type="VEuPathDB" id="FungiDB:LELG_03914"/>
<comment type="similarity">
    <text evidence="2">Belongs to the glycosyl hydrolase 17 family.</text>
</comment>
<dbReference type="GO" id="GO:0042973">
    <property type="term" value="F:glucan endo-1,3-beta-D-glucosidase activity"/>
    <property type="evidence" value="ECO:0007669"/>
    <property type="project" value="TreeGrafter"/>
</dbReference>
<evidence type="ECO:0000256" key="5">
    <source>
        <dbReference type="ARBA" id="ARBA00022729"/>
    </source>
</evidence>
<dbReference type="STRING" id="379508.A5E2S7"/>
<dbReference type="AlphaFoldDB" id="A5E2S7"/>
<keyword evidence="4" id="KW-0964">Secreted</keyword>
<dbReference type="OrthoDB" id="4082933at2759"/>
<feature type="compositionally biased region" description="Low complexity" evidence="8">
    <location>
        <begin position="155"/>
        <end position="218"/>
    </location>
</feature>
<feature type="chain" id="PRO_5002681753" evidence="9">
    <location>
        <begin position="18"/>
        <end position="485"/>
    </location>
</feature>
<evidence type="ECO:0000256" key="6">
    <source>
        <dbReference type="ARBA" id="ARBA00022801"/>
    </source>
</evidence>
<evidence type="ECO:0000256" key="2">
    <source>
        <dbReference type="ARBA" id="ARBA00008773"/>
    </source>
</evidence>
<comment type="subcellular location">
    <subcellularLocation>
        <location evidence="1">Secreted</location>
        <location evidence="1">Cell wall</location>
    </subcellularLocation>
</comment>
<feature type="region of interest" description="Disordered" evidence="8">
    <location>
        <begin position="90"/>
        <end position="224"/>
    </location>
</feature>
<evidence type="ECO:0000256" key="1">
    <source>
        <dbReference type="ARBA" id="ARBA00004191"/>
    </source>
</evidence>
<dbReference type="InterPro" id="IPR050732">
    <property type="entry name" value="Beta-glucan_modifiers"/>
</dbReference>
<dbReference type="GO" id="GO:0005576">
    <property type="term" value="C:extracellular region"/>
    <property type="evidence" value="ECO:0007669"/>
    <property type="project" value="TreeGrafter"/>
</dbReference>